<dbReference type="InterPro" id="IPR000477">
    <property type="entry name" value="RT_dom"/>
</dbReference>
<feature type="domain" description="Reverse transcriptase" evidence="1">
    <location>
        <begin position="1"/>
        <end position="120"/>
    </location>
</feature>
<dbReference type="GO" id="GO:0003676">
    <property type="term" value="F:nucleic acid binding"/>
    <property type="evidence" value="ECO:0007669"/>
    <property type="project" value="InterPro"/>
</dbReference>
<keyword evidence="2" id="KW-1185">Reference proteome</keyword>
<dbReference type="AlphaFoldDB" id="A0AB40AFY2"/>
<organism evidence="2 3">
    <name type="scientific">Dioscorea cayennensis subsp. rotundata</name>
    <name type="common">White Guinea yam</name>
    <name type="synonym">Dioscorea rotundata</name>
    <dbReference type="NCBI Taxonomy" id="55577"/>
    <lineage>
        <taxon>Eukaryota</taxon>
        <taxon>Viridiplantae</taxon>
        <taxon>Streptophyta</taxon>
        <taxon>Embryophyta</taxon>
        <taxon>Tracheophyta</taxon>
        <taxon>Spermatophyta</taxon>
        <taxon>Magnoliopsida</taxon>
        <taxon>Liliopsida</taxon>
        <taxon>Dioscoreales</taxon>
        <taxon>Dioscoreaceae</taxon>
        <taxon>Dioscorea</taxon>
    </lineage>
</organism>
<dbReference type="Proteomes" id="UP001515500">
    <property type="component" value="Chromosome 19"/>
</dbReference>
<name>A0AB40AFY2_DIOCR</name>
<dbReference type="Pfam" id="PF00078">
    <property type="entry name" value="RVT_1"/>
    <property type="match status" value="1"/>
</dbReference>
<dbReference type="PANTHER" id="PTHR33116">
    <property type="entry name" value="REVERSE TRANSCRIPTASE ZINC-BINDING DOMAIN-CONTAINING PROTEIN-RELATED-RELATED"/>
    <property type="match status" value="1"/>
</dbReference>
<evidence type="ECO:0000313" key="3">
    <source>
        <dbReference type="RefSeq" id="XP_039113810.1"/>
    </source>
</evidence>
<dbReference type="InterPro" id="IPR012337">
    <property type="entry name" value="RNaseH-like_sf"/>
</dbReference>
<dbReference type="RefSeq" id="XP_039113810.1">
    <property type="nucleotide sequence ID" value="XM_039257876.1"/>
</dbReference>
<dbReference type="InterPro" id="IPR002156">
    <property type="entry name" value="RNaseH_domain"/>
</dbReference>
<evidence type="ECO:0000259" key="1">
    <source>
        <dbReference type="PROSITE" id="PS50878"/>
    </source>
</evidence>
<accession>A0AB40AFY2</accession>
<dbReference type="InterPro" id="IPR044730">
    <property type="entry name" value="RNase_H-like_dom_plant"/>
</dbReference>
<dbReference type="InterPro" id="IPR036397">
    <property type="entry name" value="RNaseH_sf"/>
</dbReference>
<dbReference type="Gene3D" id="3.30.420.10">
    <property type="entry name" value="Ribonuclease H-like superfamily/Ribonuclease H"/>
    <property type="match status" value="1"/>
</dbReference>
<dbReference type="SUPFAM" id="SSF53098">
    <property type="entry name" value="Ribonuclease H-like"/>
    <property type="match status" value="1"/>
</dbReference>
<dbReference type="CDD" id="cd06222">
    <property type="entry name" value="RNase_H_like"/>
    <property type="match status" value="1"/>
</dbReference>
<evidence type="ECO:0000313" key="2">
    <source>
        <dbReference type="Proteomes" id="UP001515500"/>
    </source>
</evidence>
<proteinExistence type="predicted"/>
<protein>
    <submittedName>
        <fullName evidence="3">Uncharacterized protein LOC120249385</fullName>
    </submittedName>
</protein>
<dbReference type="GO" id="GO:0004523">
    <property type="term" value="F:RNA-DNA hybrid ribonuclease activity"/>
    <property type="evidence" value="ECO:0007669"/>
    <property type="project" value="InterPro"/>
</dbReference>
<dbReference type="InterPro" id="IPR026960">
    <property type="entry name" value="RVT-Znf"/>
</dbReference>
<dbReference type="Pfam" id="PF13456">
    <property type="entry name" value="RVT_3"/>
    <property type="match status" value="1"/>
</dbReference>
<reference evidence="3" key="1">
    <citation type="submission" date="2025-08" db="UniProtKB">
        <authorList>
            <consortium name="RefSeq"/>
        </authorList>
    </citation>
    <scope>IDENTIFICATION</scope>
</reference>
<dbReference type="PANTHER" id="PTHR33116:SF78">
    <property type="entry name" value="OS12G0587133 PROTEIN"/>
    <property type="match status" value="1"/>
</dbReference>
<dbReference type="Pfam" id="PF13966">
    <property type="entry name" value="zf-RVT"/>
    <property type="match status" value="1"/>
</dbReference>
<dbReference type="GeneID" id="120249385"/>
<sequence length="729" mass="82587">MYFNKAEPRGVRQGDPISPLLFLLVTQNLSAILNHALHLNFLPGFDSSLTRNFNHLMFADDLILITKASRQAARNTLFCINMYSNITGQMPNLSKSAIYLPSWFNKRVSKSIASILGINIGSFPFTYLGAPISPHRITVRQLSPLVSKTATSIGAWNHAHISQAGRVVLLNSCIFSLPVYLLSIFYIPDSILESLSKLARNFLWGRHGKNHGFHSIGWRTVTLSKSEGGLGLRNLRNARIALLAKHVFSIINKDDKLWVSIFLHKYRSWTIWGNAMHSNVSAFHKDIIKTVNCIKPNLHLQICNPSLTNVWDDPWILDLPLSRKPTFINMDIIDNISINSFILNASFNISNCSELFGNNLTHVILNNTSFDNVASNEWVWRPISSKASTVAAIYEHLNSDGPSTDAWVGWRLIWKLRVTPRTKIFIWKLAHGKLPTGDYLYNINIGPATTCHFCGLSSETANHLIWHCRWAIMCWDTIFNWLGLSNSFFDHLSNGSWLTCNFKCVFNSDFVRALIASVALRIWTARCFFIFHQTPPNFNQIPSKAWADTYAFFSVHDLFGRNFSSPSHPPHFSLMVYTDASWDPFSGKSGFGFLILTNRNLILLAGAAGSVCSSPLEAELRAILLATEHCHLNGWTPCKLFSDCRCAIQMIIDTCNTTAWRFTDLIHAIKDITFLWPDFSWEHIDRDFNTFADCLAHFGRSNPALSLFAQGRDRPRWIEDLCSSLNFSF</sequence>
<gene>
    <name evidence="3" type="primary">LOC120249385</name>
</gene>
<dbReference type="PROSITE" id="PS50878">
    <property type="entry name" value="RT_POL"/>
    <property type="match status" value="1"/>
</dbReference>